<dbReference type="PANTHER" id="PTHR43542:SF1">
    <property type="entry name" value="METHYLTRANSFERASE"/>
    <property type="match status" value="1"/>
</dbReference>
<dbReference type="AlphaFoldDB" id="A0A3B0UWD8"/>
<sequence>MRVVGGRVRGRRLTPFKASGIRPTSDQVREAIFNVLNQGYAGAAVLDIFAGTGAMGIEALSRGASSATFVDNSRGAVAVIKKNLTLCGFEEEGRILNKDALEALACFKAARAAPAARAARFDLIFIDAPYNKTALTEETLRLAAGSGLLGSEGRIVCEVSKKNPIESLPEGLTIIKEKTYGDTLIYFIEAEK</sequence>
<evidence type="ECO:0000256" key="2">
    <source>
        <dbReference type="ARBA" id="ARBA00022679"/>
    </source>
</evidence>
<dbReference type="PIRSF" id="PIRSF004553">
    <property type="entry name" value="CHP00095"/>
    <property type="match status" value="1"/>
</dbReference>
<organism evidence="3">
    <name type="scientific">hydrothermal vent metagenome</name>
    <dbReference type="NCBI Taxonomy" id="652676"/>
    <lineage>
        <taxon>unclassified sequences</taxon>
        <taxon>metagenomes</taxon>
        <taxon>ecological metagenomes</taxon>
    </lineage>
</organism>
<protein>
    <submittedName>
        <fullName evidence="3">16S rRNA (Guanine(966)-N(2))-methyltransferase</fullName>
        <ecNumber evidence="3">2.1.1.171</ecNumber>
    </submittedName>
</protein>
<dbReference type="PANTHER" id="PTHR43542">
    <property type="entry name" value="METHYLTRANSFERASE"/>
    <property type="match status" value="1"/>
</dbReference>
<name>A0A3B0UWD8_9ZZZZ</name>
<dbReference type="SUPFAM" id="SSF53335">
    <property type="entry name" value="S-adenosyl-L-methionine-dependent methyltransferases"/>
    <property type="match status" value="1"/>
</dbReference>
<proteinExistence type="predicted"/>
<dbReference type="EMBL" id="UOEZ01000027">
    <property type="protein sequence ID" value="VAW35475.1"/>
    <property type="molecule type" value="Genomic_DNA"/>
</dbReference>
<gene>
    <name evidence="3" type="ORF">MNBD_DELTA02-630</name>
</gene>
<dbReference type="InterPro" id="IPR029063">
    <property type="entry name" value="SAM-dependent_MTases_sf"/>
</dbReference>
<evidence type="ECO:0000313" key="3">
    <source>
        <dbReference type="EMBL" id="VAW35475.1"/>
    </source>
</evidence>
<reference evidence="3" key="1">
    <citation type="submission" date="2018-06" db="EMBL/GenBank/DDBJ databases">
        <authorList>
            <person name="Zhirakovskaya E."/>
        </authorList>
    </citation>
    <scope>NUCLEOTIDE SEQUENCE</scope>
</reference>
<dbReference type="GO" id="GO:0052913">
    <property type="term" value="F:16S rRNA (guanine(966)-N(2))-methyltransferase activity"/>
    <property type="evidence" value="ECO:0007669"/>
    <property type="project" value="UniProtKB-EC"/>
</dbReference>
<keyword evidence="2 3" id="KW-0808">Transferase</keyword>
<dbReference type="EC" id="2.1.1.171" evidence="3"/>
<dbReference type="Pfam" id="PF03602">
    <property type="entry name" value="Cons_hypoth95"/>
    <property type="match status" value="1"/>
</dbReference>
<dbReference type="NCBIfam" id="TIGR00095">
    <property type="entry name" value="16S rRNA (guanine(966)-N(2))-methyltransferase RsmD"/>
    <property type="match status" value="1"/>
</dbReference>
<keyword evidence="1 3" id="KW-0489">Methyltransferase</keyword>
<dbReference type="Gene3D" id="3.40.50.150">
    <property type="entry name" value="Vaccinia Virus protein VP39"/>
    <property type="match status" value="1"/>
</dbReference>
<dbReference type="InterPro" id="IPR004398">
    <property type="entry name" value="RNA_MeTrfase_RsmD"/>
</dbReference>
<dbReference type="CDD" id="cd02440">
    <property type="entry name" value="AdoMet_MTases"/>
    <property type="match status" value="1"/>
</dbReference>
<evidence type="ECO:0000256" key="1">
    <source>
        <dbReference type="ARBA" id="ARBA00022603"/>
    </source>
</evidence>
<accession>A0A3B0UWD8</accession>